<proteinExistence type="predicted"/>
<dbReference type="Pfam" id="PF17933">
    <property type="entry name" value="TetR_C_25"/>
    <property type="match status" value="1"/>
</dbReference>
<dbReference type="RefSeq" id="WP_140693741.1">
    <property type="nucleotide sequence ID" value="NZ_RCZG01000007.1"/>
</dbReference>
<dbReference type="OrthoDB" id="4623888at2"/>
<feature type="domain" description="TetR transcriptional regulator Rv1219c-like C-terminal" evidence="1">
    <location>
        <begin position="91"/>
        <end position="194"/>
    </location>
</feature>
<evidence type="ECO:0000313" key="3">
    <source>
        <dbReference type="Proteomes" id="UP000320095"/>
    </source>
</evidence>
<comment type="caution">
    <text evidence="2">The sequence shown here is derived from an EMBL/GenBank/DDBJ whole genome shotgun (WGS) entry which is preliminary data.</text>
</comment>
<evidence type="ECO:0000259" key="1">
    <source>
        <dbReference type="Pfam" id="PF17933"/>
    </source>
</evidence>
<dbReference type="InterPro" id="IPR041484">
    <property type="entry name" value="TetR_C_25"/>
</dbReference>
<protein>
    <submittedName>
        <fullName evidence="2">TetR/AcrR family transcriptional regulator</fullName>
    </submittedName>
</protein>
<name>A0A502E5D4_9MYCO</name>
<dbReference type="SUPFAM" id="SSF48498">
    <property type="entry name" value="Tetracyclin repressor-like, C-terminal domain"/>
    <property type="match status" value="1"/>
</dbReference>
<dbReference type="Proteomes" id="UP000320095">
    <property type="component" value="Unassembled WGS sequence"/>
</dbReference>
<sequence>MTTVRDEPTLVDRLRAGATEHFGKFGFDQSMLEISIALDVDGSTLSDLFGSVNGLRAVCDEYVLSSIRAAKTESLSARDPGTWLTQIAGIESFAPTMSYLVRSLQAGDELGHTLLREMIENAATYLEDAVGTGTVKPSRDPKARARFLATSVGGGFLLYLRMHQTPEDMREVLRDYARDMIIPAVELYTQGLMADDTMSDAFLNHSLHV</sequence>
<keyword evidence="3" id="KW-1185">Reference proteome</keyword>
<dbReference type="EMBL" id="RCZG01000007">
    <property type="protein sequence ID" value="TPG32707.1"/>
    <property type="molecule type" value="Genomic_DNA"/>
</dbReference>
<organism evidence="2 3">
    <name type="scientific">Mycolicibacterium hodleri</name>
    <dbReference type="NCBI Taxonomy" id="49897"/>
    <lineage>
        <taxon>Bacteria</taxon>
        <taxon>Bacillati</taxon>
        <taxon>Actinomycetota</taxon>
        <taxon>Actinomycetes</taxon>
        <taxon>Mycobacteriales</taxon>
        <taxon>Mycobacteriaceae</taxon>
        <taxon>Mycolicibacterium</taxon>
    </lineage>
</organism>
<reference evidence="2 3" key="1">
    <citation type="journal article" date="2019" name="Environ. Microbiol.">
        <title>Species interactions and distinct microbial communities in high Arctic permafrost affected cryosols are associated with the CH4 and CO2 gas fluxes.</title>
        <authorList>
            <person name="Altshuler I."/>
            <person name="Hamel J."/>
            <person name="Turney S."/>
            <person name="Magnuson E."/>
            <person name="Levesque R."/>
            <person name="Greer C."/>
            <person name="Whyte L.G."/>
        </authorList>
    </citation>
    <scope>NUCLEOTIDE SEQUENCE [LARGE SCALE GENOMIC DNA]</scope>
    <source>
        <strain evidence="2 3">S5.20</strain>
    </source>
</reference>
<evidence type="ECO:0000313" key="2">
    <source>
        <dbReference type="EMBL" id="TPG32707.1"/>
    </source>
</evidence>
<accession>A0A502E5D4</accession>
<dbReference type="InterPro" id="IPR036271">
    <property type="entry name" value="Tet_transcr_reg_TetR-rel_C_sf"/>
</dbReference>
<dbReference type="Gene3D" id="1.10.357.10">
    <property type="entry name" value="Tetracycline Repressor, domain 2"/>
    <property type="match status" value="1"/>
</dbReference>
<gene>
    <name evidence="2" type="ORF">EAH80_18010</name>
</gene>
<dbReference type="AlphaFoldDB" id="A0A502E5D4"/>